<keyword evidence="15" id="KW-0833">Ubl conjugation pathway</keyword>
<dbReference type="InterPro" id="IPR037274">
    <property type="entry name" value="Znf_CHY_sf"/>
</dbReference>
<keyword evidence="10" id="KW-0808">Transferase</keyword>
<evidence type="ECO:0000256" key="7">
    <source>
        <dbReference type="ARBA" id="ARBA00012483"/>
    </source>
</evidence>
<dbReference type="EC" id="2.7.11.22" evidence="6"/>
<evidence type="ECO:0000256" key="20">
    <source>
        <dbReference type="ARBA" id="ARBA00039642"/>
    </source>
</evidence>
<dbReference type="SUPFAM" id="SSF56112">
    <property type="entry name" value="Protein kinase-like (PK-like)"/>
    <property type="match status" value="1"/>
</dbReference>
<evidence type="ECO:0000259" key="37">
    <source>
        <dbReference type="PROSITE" id="PS51270"/>
    </source>
</evidence>
<evidence type="ECO:0000256" key="31">
    <source>
        <dbReference type="PROSITE-ProRule" id="PRU00601"/>
    </source>
</evidence>
<evidence type="ECO:0000313" key="38">
    <source>
        <dbReference type="Ensembl" id="ENSMODP00000023973.4"/>
    </source>
</evidence>
<dbReference type="SUPFAM" id="SSF57850">
    <property type="entry name" value="RING/U-box"/>
    <property type="match status" value="1"/>
</dbReference>
<dbReference type="FunFam" id="2.20.28.10:FF:000009">
    <property type="entry name" value="RING finger and CHY zinc finger domain-containing protein 1"/>
    <property type="match status" value="1"/>
</dbReference>
<evidence type="ECO:0000256" key="18">
    <source>
        <dbReference type="ARBA" id="ARBA00022843"/>
    </source>
</evidence>
<dbReference type="GO" id="GO:0008270">
    <property type="term" value="F:zinc ion binding"/>
    <property type="evidence" value="ECO:0007669"/>
    <property type="project" value="UniProtKB-KW"/>
</dbReference>
<comment type="function">
    <text evidence="23">E3 ubiquitin-protein ligase that mediates ubiquitination of target proteins, including p53/TP53, TP73, HDAC1 and CDKN1B. Mediates ubiquitination and degradation of p53/TP53; preferentially acts on tetrameric p53/TP53. Catalyzes monoubiquitinates the translesion DNA polymerase POLH. Involved in the ribosome-associated quality control (RQC) pathway, which mediates the extraction of incompletely synthesized nascent chains from stalled ribosomes: RCHY1 acts downstream of NEMF and recognizes CAT tails associated with stalled nascent chains, leading to their ubiquitination and degradation.</text>
</comment>
<evidence type="ECO:0000256" key="6">
    <source>
        <dbReference type="ARBA" id="ARBA00012425"/>
    </source>
</evidence>
<dbReference type="Pfam" id="PF00069">
    <property type="entry name" value="Pkinase"/>
    <property type="match status" value="1"/>
</dbReference>
<dbReference type="PROSITE" id="PS50089">
    <property type="entry name" value="ZF_RING_2"/>
    <property type="match status" value="1"/>
</dbReference>
<dbReference type="Gene3D" id="3.30.200.20">
    <property type="entry name" value="Phosphorylase Kinase, domain 1"/>
    <property type="match status" value="1"/>
</dbReference>
<evidence type="ECO:0000256" key="33">
    <source>
        <dbReference type="SAM" id="MobiDB-lite"/>
    </source>
</evidence>
<evidence type="ECO:0000256" key="21">
    <source>
        <dbReference type="ARBA" id="ARBA00047811"/>
    </source>
</evidence>
<dbReference type="Gene3D" id="2.20.28.10">
    <property type="match status" value="1"/>
</dbReference>
<evidence type="ECO:0000256" key="16">
    <source>
        <dbReference type="ARBA" id="ARBA00022833"/>
    </source>
</evidence>
<dbReference type="PANTHER" id="PTHR21319:SF53">
    <property type="entry name" value="RING FINGER AND CHY ZINC FINGER DOMAIN-CONTAINING PROTEIN 1"/>
    <property type="match status" value="1"/>
</dbReference>
<evidence type="ECO:0000256" key="26">
    <source>
        <dbReference type="ARBA" id="ARBA00079502"/>
    </source>
</evidence>
<evidence type="ECO:0000256" key="11">
    <source>
        <dbReference type="ARBA" id="ARBA00022723"/>
    </source>
</evidence>
<name>F6ZIW9_MONDO</name>
<evidence type="ECO:0000259" key="36">
    <source>
        <dbReference type="PROSITE" id="PS51266"/>
    </source>
</evidence>
<evidence type="ECO:0000256" key="9">
    <source>
        <dbReference type="ARBA" id="ARBA00022527"/>
    </source>
</evidence>
<keyword evidence="14" id="KW-0418">Kinase</keyword>
<dbReference type="CDD" id="cd07846">
    <property type="entry name" value="STKc_CDKL2_3"/>
    <property type="match status" value="1"/>
</dbReference>
<dbReference type="GO" id="GO:0061630">
    <property type="term" value="F:ubiquitin protein ligase activity"/>
    <property type="evidence" value="ECO:0007669"/>
    <property type="project" value="UniProtKB-EC"/>
</dbReference>
<evidence type="ECO:0000256" key="19">
    <source>
        <dbReference type="ARBA" id="ARBA00023242"/>
    </source>
</evidence>
<dbReference type="GeneTree" id="ENSGT00940000160368"/>
<evidence type="ECO:0000259" key="35">
    <source>
        <dbReference type="PROSITE" id="PS50089"/>
    </source>
</evidence>
<evidence type="ECO:0000256" key="22">
    <source>
        <dbReference type="ARBA" id="ARBA00048367"/>
    </source>
</evidence>
<reference evidence="38" key="2">
    <citation type="submission" date="2025-08" db="UniProtKB">
        <authorList>
            <consortium name="Ensembl"/>
        </authorList>
    </citation>
    <scope>IDENTIFICATION</scope>
</reference>
<keyword evidence="19" id="KW-0539">Nucleus</keyword>
<keyword evidence="18" id="KW-0832">Ubl conjugation</keyword>
<feature type="domain" description="RING-type" evidence="35">
    <location>
        <begin position="584"/>
        <end position="625"/>
    </location>
</feature>
<evidence type="ECO:0000256" key="13">
    <source>
        <dbReference type="ARBA" id="ARBA00022771"/>
    </source>
</evidence>
<dbReference type="PROSITE" id="PS00108">
    <property type="entry name" value="PROTEIN_KINASE_ST"/>
    <property type="match status" value="1"/>
</dbReference>
<evidence type="ECO:0000256" key="2">
    <source>
        <dbReference type="ARBA" id="ARBA00004324"/>
    </source>
</evidence>
<gene>
    <name evidence="38" type="primary">CDKL2</name>
</gene>
<feature type="region of interest" description="Disordered" evidence="33">
    <location>
        <begin position="312"/>
        <end position="379"/>
    </location>
</feature>
<comment type="catalytic activity">
    <reaction evidence="21">
        <text>L-threonyl-[protein] + ATP = O-phospho-L-threonyl-[protein] + ADP + H(+)</text>
        <dbReference type="Rhea" id="RHEA:46608"/>
        <dbReference type="Rhea" id="RHEA-COMP:11060"/>
        <dbReference type="Rhea" id="RHEA-COMP:11605"/>
        <dbReference type="ChEBI" id="CHEBI:15378"/>
        <dbReference type="ChEBI" id="CHEBI:30013"/>
        <dbReference type="ChEBI" id="CHEBI:30616"/>
        <dbReference type="ChEBI" id="CHEBI:61977"/>
        <dbReference type="ChEBI" id="CHEBI:456216"/>
        <dbReference type="EC" id="2.7.11.22"/>
    </reaction>
</comment>
<reference evidence="38 39" key="1">
    <citation type="journal article" date="2007" name="Nature">
        <title>Genome of the marsupial Monodelphis domestica reveals innovation in non-coding sequences.</title>
        <authorList>
            <person name="Mikkelsen T.S."/>
            <person name="Wakefield M.J."/>
            <person name="Aken B."/>
            <person name="Amemiya C.T."/>
            <person name="Chang J.L."/>
            <person name="Duke S."/>
            <person name="Garber M."/>
            <person name="Gentles A.J."/>
            <person name="Goodstadt L."/>
            <person name="Heger A."/>
            <person name="Jurka J."/>
            <person name="Kamal M."/>
            <person name="Mauceli E."/>
            <person name="Searle S.M."/>
            <person name="Sharpe T."/>
            <person name="Baker M.L."/>
            <person name="Batzer M.A."/>
            <person name="Benos P.V."/>
            <person name="Belov K."/>
            <person name="Clamp M."/>
            <person name="Cook A."/>
            <person name="Cuff J."/>
            <person name="Das R."/>
            <person name="Davidow L."/>
            <person name="Deakin J.E."/>
            <person name="Fazzari M.J."/>
            <person name="Glass J.L."/>
            <person name="Grabherr M."/>
            <person name="Greally J.M."/>
            <person name="Gu W."/>
            <person name="Hore T.A."/>
            <person name="Huttley G.A."/>
            <person name="Kleber M."/>
            <person name="Jirtle R.L."/>
            <person name="Koina E."/>
            <person name="Lee J.T."/>
            <person name="Mahony S."/>
            <person name="Marra M.A."/>
            <person name="Miller R.D."/>
            <person name="Nicholls R.D."/>
            <person name="Oda M."/>
            <person name="Papenfuss A.T."/>
            <person name="Parra Z.E."/>
            <person name="Pollock D.D."/>
            <person name="Ray D.A."/>
            <person name="Schein J.E."/>
            <person name="Speed T.P."/>
            <person name="Thompson K."/>
            <person name="VandeBerg J.L."/>
            <person name="Wade C.M."/>
            <person name="Walker J.A."/>
            <person name="Waters P.D."/>
            <person name="Webber C."/>
            <person name="Weidman J.R."/>
            <person name="Xie X."/>
            <person name="Zody M.C."/>
            <person name="Baldwin J."/>
            <person name="Abdouelleil A."/>
            <person name="Abdulkadir J."/>
            <person name="Abebe A."/>
            <person name="Abera B."/>
            <person name="Abreu J."/>
            <person name="Acer S.C."/>
            <person name="Aftuck L."/>
            <person name="Alexander A."/>
            <person name="An P."/>
            <person name="Anderson E."/>
            <person name="Anderson S."/>
            <person name="Arachi H."/>
            <person name="Azer M."/>
            <person name="Bachantsang P."/>
            <person name="Barry A."/>
            <person name="Bayul T."/>
            <person name="Berlin A."/>
            <person name="Bessette D."/>
            <person name="Bloom T."/>
            <person name="Bloom T."/>
            <person name="Boguslavskiy L."/>
            <person name="Bonnet C."/>
            <person name="Boukhgalter B."/>
            <person name="Bourzgui I."/>
            <person name="Brown A."/>
            <person name="Cahill P."/>
            <person name="Channer S."/>
            <person name="Cheshatsang Y."/>
            <person name="Chuda L."/>
            <person name="Citroen M."/>
            <person name="Collymore A."/>
            <person name="Cooke P."/>
            <person name="Costello M."/>
            <person name="D'Aco K."/>
            <person name="Daza R."/>
            <person name="De Haan G."/>
            <person name="DeGray S."/>
            <person name="DeMaso C."/>
            <person name="Dhargay N."/>
            <person name="Dooley K."/>
            <person name="Dooley E."/>
            <person name="Doricent M."/>
            <person name="Dorje P."/>
            <person name="Dorjee K."/>
            <person name="Dupes A."/>
            <person name="Elong R."/>
            <person name="Falk J."/>
            <person name="Farina A."/>
            <person name="Faro S."/>
            <person name="Ferguson D."/>
            <person name="Fisher S."/>
            <person name="Foley C.D."/>
            <person name="Franke A."/>
            <person name="Friedrich D."/>
            <person name="Gadbois L."/>
            <person name="Gearin G."/>
            <person name="Gearin C.R."/>
            <person name="Giannoukos G."/>
            <person name="Goode T."/>
            <person name="Graham J."/>
            <person name="Grandbois E."/>
            <person name="Grewal S."/>
            <person name="Gyaltsen K."/>
            <person name="Hafez N."/>
            <person name="Hagos B."/>
            <person name="Hall J."/>
            <person name="Henson C."/>
            <person name="Hollinger A."/>
            <person name="Honan T."/>
            <person name="Huard M.D."/>
            <person name="Hughes L."/>
            <person name="Hurhula B."/>
            <person name="Husby M.E."/>
            <person name="Kamat A."/>
            <person name="Kanga B."/>
            <person name="Kashin S."/>
            <person name="Khazanovich D."/>
            <person name="Kisner P."/>
            <person name="Lance K."/>
            <person name="Lara M."/>
            <person name="Lee W."/>
            <person name="Lennon N."/>
            <person name="Letendre F."/>
            <person name="LeVine R."/>
            <person name="Lipovsky A."/>
            <person name="Liu X."/>
            <person name="Liu J."/>
            <person name="Liu S."/>
            <person name="Lokyitsang T."/>
            <person name="Lokyitsang Y."/>
            <person name="Lubonja R."/>
            <person name="Lui A."/>
            <person name="MacDonald P."/>
            <person name="Magnisalis V."/>
            <person name="Maru K."/>
            <person name="Matthews C."/>
            <person name="McCusker W."/>
            <person name="McDonough S."/>
            <person name="Mehta T."/>
            <person name="Meldrim J."/>
            <person name="Meneus L."/>
            <person name="Mihai O."/>
            <person name="Mihalev A."/>
            <person name="Mihova T."/>
            <person name="Mittelman R."/>
            <person name="Mlenga V."/>
            <person name="Montmayeur A."/>
            <person name="Mulrain L."/>
            <person name="Navidi A."/>
            <person name="Naylor J."/>
            <person name="Negash T."/>
            <person name="Nguyen T."/>
            <person name="Nguyen N."/>
            <person name="Nicol R."/>
            <person name="Norbu C."/>
            <person name="Norbu N."/>
            <person name="Novod N."/>
            <person name="O'Neill B."/>
            <person name="Osman S."/>
            <person name="Markiewicz E."/>
            <person name="Oyono O.L."/>
            <person name="Patti C."/>
            <person name="Phunkhang P."/>
            <person name="Pierre F."/>
            <person name="Priest M."/>
            <person name="Raghuraman S."/>
            <person name="Rege F."/>
            <person name="Reyes R."/>
            <person name="Rise C."/>
            <person name="Rogov P."/>
            <person name="Ross K."/>
            <person name="Ryan E."/>
            <person name="Settipalli S."/>
            <person name="Shea T."/>
            <person name="Sherpa N."/>
            <person name="Shi L."/>
            <person name="Shih D."/>
            <person name="Sparrow T."/>
            <person name="Spaulding J."/>
            <person name="Stalker J."/>
            <person name="Stange-Thomann N."/>
            <person name="Stavropoulos S."/>
            <person name="Stone C."/>
            <person name="Strader C."/>
            <person name="Tesfaye S."/>
            <person name="Thomson T."/>
            <person name="Thoulutsang Y."/>
            <person name="Thoulutsang D."/>
            <person name="Topham K."/>
            <person name="Topping I."/>
            <person name="Tsamla T."/>
            <person name="Vassiliev H."/>
            <person name="Vo A."/>
            <person name="Wangchuk T."/>
            <person name="Wangdi T."/>
            <person name="Weiand M."/>
            <person name="Wilkinson J."/>
            <person name="Wilson A."/>
            <person name="Yadav S."/>
            <person name="Young G."/>
            <person name="Yu Q."/>
            <person name="Zembek L."/>
            <person name="Zhong D."/>
            <person name="Zimmer A."/>
            <person name="Zwirko Z."/>
            <person name="Jaffe D.B."/>
            <person name="Alvarez P."/>
            <person name="Brockman W."/>
            <person name="Butler J."/>
            <person name="Chin C."/>
            <person name="Gnerre S."/>
            <person name="MacCallum I."/>
            <person name="Graves J.A."/>
            <person name="Ponting C.P."/>
            <person name="Breen M."/>
            <person name="Samollow P.B."/>
            <person name="Lander E.S."/>
            <person name="Lindblad-Toh K."/>
        </authorList>
    </citation>
    <scope>NUCLEOTIDE SEQUENCE [LARGE SCALE GENOMIC DNA]</scope>
</reference>
<dbReference type="Pfam" id="PF14599">
    <property type="entry name" value="zinc_ribbon_6"/>
    <property type="match status" value="1"/>
</dbReference>
<dbReference type="InterPro" id="IPR000719">
    <property type="entry name" value="Prot_kinase_dom"/>
</dbReference>
<comment type="subcellular location">
    <subcellularLocation>
        <location evidence="3">Cytoplasm</location>
    </subcellularLocation>
    <subcellularLocation>
        <location evidence="2">Nucleus speckle</location>
    </subcellularLocation>
</comment>
<keyword evidence="39" id="KW-1185">Reference proteome</keyword>
<dbReference type="EC" id="2.3.2.27" evidence="7"/>
<keyword evidence="11" id="KW-0479">Metal-binding</keyword>
<dbReference type="FunFam" id="1.10.510.10:FF:000261">
    <property type="entry name" value="cyclin-dependent kinase-like 2 isoform X2"/>
    <property type="match status" value="1"/>
</dbReference>
<dbReference type="Pfam" id="PF13639">
    <property type="entry name" value="zf-RING_2"/>
    <property type="match status" value="1"/>
</dbReference>
<accession>F6ZIW9</accession>
<keyword evidence="16" id="KW-0862">Zinc</keyword>
<evidence type="ECO:0000259" key="34">
    <source>
        <dbReference type="PROSITE" id="PS50011"/>
    </source>
</evidence>
<dbReference type="InterPro" id="IPR008271">
    <property type="entry name" value="Ser/Thr_kinase_AS"/>
</dbReference>
<evidence type="ECO:0000256" key="15">
    <source>
        <dbReference type="ARBA" id="ARBA00022786"/>
    </source>
</evidence>
<evidence type="ECO:0000256" key="12">
    <source>
        <dbReference type="ARBA" id="ARBA00022741"/>
    </source>
</evidence>
<evidence type="ECO:0000256" key="8">
    <source>
        <dbReference type="ARBA" id="ARBA00022490"/>
    </source>
</evidence>
<comment type="similarity">
    <text evidence="5">Belongs to the protein kinase superfamily. CMGC Ser/Thr protein kinase family. CDC2/CDKX subfamily.</text>
</comment>
<dbReference type="InterPro" id="IPR039512">
    <property type="entry name" value="RCHY1_zinc-ribbon"/>
</dbReference>
<evidence type="ECO:0000313" key="39">
    <source>
        <dbReference type="Proteomes" id="UP000002280"/>
    </source>
</evidence>
<dbReference type="PANTHER" id="PTHR21319">
    <property type="entry name" value="RING FINGER AND CHY ZINC FINGER DOMAIN-CONTAINING PROTEIN 1"/>
    <property type="match status" value="1"/>
</dbReference>
<evidence type="ECO:0000256" key="28">
    <source>
        <dbReference type="ARBA" id="ARBA00083916"/>
    </source>
</evidence>
<dbReference type="GO" id="GO:0004674">
    <property type="term" value="F:protein serine/threonine kinase activity"/>
    <property type="evidence" value="ECO:0000318"/>
    <property type="project" value="GO_Central"/>
</dbReference>
<dbReference type="InterPro" id="IPR013083">
    <property type="entry name" value="Znf_RING/FYVE/PHD"/>
</dbReference>
<dbReference type="GO" id="GO:0016607">
    <property type="term" value="C:nuclear speck"/>
    <property type="evidence" value="ECO:0007669"/>
    <property type="project" value="UniProtKB-SubCell"/>
</dbReference>
<keyword evidence="12 32" id="KW-0547">Nucleotide-binding</keyword>
<dbReference type="SMART" id="SM00184">
    <property type="entry name" value="RING"/>
    <property type="match status" value="1"/>
</dbReference>
<dbReference type="InterPro" id="IPR001841">
    <property type="entry name" value="Znf_RING"/>
</dbReference>
<keyword evidence="9" id="KW-0723">Serine/threonine-protein kinase</keyword>
<dbReference type="FunFam" id="3.30.40.10:FF:000188">
    <property type="entry name" value="RING finger and CHY zinc finger domain-containing protein 1"/>
    <property type="match status" value="1"/>
</dbReference>
<evidence type="ECO:0000256" key="17">
    <source>
        <dbReference type="ARBA" id="ARBA00022840"/>
    </source>
</evidence>
<dbReference type="Pfam" id="PF05495">
    <property type="entry name" value="zf-CHY"/>
    <property type="match status" value="1"/>
</dbReference>
<dbReference type="AlphaFoldDB" id="F6ZIW9"/>
<dbReference type="GO" id="GO:0005524">
    <property type="term" value="F:ATP binding"/>
    <property type="evidence" value="ECO:0007669"/>
    <property type="project" value="UniProtKB-UniRule"/>
</dbReference>
<evidence type="ECO:0000256" key="23">
    <source>
        <dbReference type="ARBA" id="ARBA00053558"/>
    </source>
</evidence>
<keyword evidence="13 31" id="KW-0863">Zinc-finger</keyword>
<dbReference type="FunCoup" id="F6ZIW9">
    <property type="interactions" value="1143"/>
</dbReference>
<dbReference type="FunFam" id="3.30.200.20:FF:000049">
    <property type="entry name" value="cyclin-dependent kinase-like 1 isoform X1"/>
    <property type="match status" value="1"/>
</dbReference>
<dbReference type="GO" id="GO:0005634">
    <property type="term" value="C:nucleus"/>
    <property type="evidence" value="ECO:0000318"/>
    <property type="project" value="GO_Central"/>
</dbReference>
<comment type="catalytic activity">
    <reaction evidence="22">
        <text>L-seryl-[protein] + ATP = O-phospho-L-seryl-[protein] + ADP + H(+)</text>
        <dbReference type="Rhea" id="RHEA:17989"/>
        <dbReference type="Rhea" id="RHEA-COMP:9863"/>
        <dbReference type="Rhea" id="RHEA-COMP:11604"/>
        <dbReference type="ChEBI" id="CHEBI:15378"/>
        <dbReference type="ChEBI" id="CHEBI:29999"/>
        <dbReference type="ChEBI" id="CHEBI:30616"/>
        <dbReference type="ChEBI" id="CHEBI:83421"/>
        <dbReference type="ChEBI" id="CHEBI:456216"/>
        <dbReference type="EC" id="2.7.11.22"/>
    </reaction>
</comment>
<dbReference type="GO" id="GO:0004693">
    <property type="term" value="F:cyclin-dependent protein serine/threonine kinase activity"/>
    <property type="evidence" value="ECO:0007669"/>
    <property type="project" value="UniProtKB-EC"/>
</dbReference>
<dbReference type="Gene3D" id="1.10.510.10">
    <property type="entry name" value="Transferase(Phosphotransferase) domain 1"/>
    <property type="match status" value="1"/>
</dbReference>
<dbReference type="PROSITE" id="PS00107">
    <property type="entry name" value="PROTEIN_KINASE_ATP"/>
    <property type="match status" value="1"/>
</dbReference>
<protein>
    <recommendedName>
        <fullName evidence="20">Cyclin-dependent kinase-like 2</fullName>
        <ecNumber evidence="7">2.3.2.27</ecNumber>
        <ecNumber evidence="6">2.7.11.22</ecNumber>
    </recommendedName>
    <alternativeName>
        <fullName evidence="27">Androgen receptor N-terminal-interacting protein</fullName>
    </alternativeName>
    <alternativeName>
        <fullName evidence="30">CH-rich-interacting match with PLAG1</fullName>
    </alternativeName>
    <alternativeName>
        <fullName evidence="29">E3 ubiquitin-protein ligase Pirh2</fullName>
    </alternativeName>
    <alternativeName>
        <fullName evidence="25">RING finger and CHY zinc finger domain-containing protein 1</fullName>
    </alternativeName>
    <alternativeName>
        <fullName evidence="28">RING-type E3 ubiquitin transferase RCHY1</fullName>
    </alternativeName>
    <alternativeName>
        <fullName evidence="26">Zinc finger protein 363</fullName>
    </alternativeName>
</protein>
<dbReference type="PROSITE" id="PS51266">
    <property type="entry name" value="ZF_CHY"/>
    <property type="match status" value="1"/>
</dbReference>
<dbReference type="ExpressionAtlas" id="F6ZIW9">
    <property type="expression patterns" value="baseline"/>
</dbReference>
<evidence type="ECO:0000256" key="3">
    <source>
        <dbReference type="ARBA" id="ARBA00004496"/>
    </source>
</evidence>
<evidence type="ECO:0000256" key="25">
    <source>
        <dbReference type="ARBA" id="ARBA00068960"/>
    </source>
</evidence>
<keyword evidence="17 32" id="KW-0067">ATP-binding</keyword>
<dbReference type="PROSITE" id="PS50011">
    <property type="entry name" value="PROTEIN_KINASE_DOM"/>
    <property type="match status" value="1"/>
</dbReference>
<evidence type="ECO:0000256" key="4">
    <source>
        <dbReference type="ARBA" id="ARBA00004906"/>
    </source>
</evidence>
<evidence type="ECO:0000256" key="27">
    <source>
        <dbReference type="ARBA" id="ARBA00080185"/>
    </source>
</evidence>
<dbReference type="Bgee" id="ENSMODG00000019201">
    <property type="expression patterns" value="Expressed in spermatocyte and 19 other cell types or tissues"/>
</dbReference>
<evidence type="ECO:0000256" key="5">
    <source>
        <dbReference type="ARBA" id="ARBA00006485"/>
    </source>
</evidence>
<organism evidence="38 39">
    <name type="scientific">Monodelphis domestica</name>
    <name type="common">Gray short-tailed opossum</name>
    <dbReference type="NCBI Taxonomy" id="13616"/>
    <lineage>
        <taxon>Eukaryota</taxon>
        <taxon>Metazoa</taxon>
        <taxon>Chordata</taxon>
        <taxon>Craniata</taxon>
        <taxon>Vertebrata</taxon>
        <taxon>Euteleostomi</taxon>
        <taxon>Mammalia</taxon>
        <taxon>Metatheria</taxon>
        <taxon>Didelphimorphia</taxon>
        <taxon>Didelphidae</taxon>
        <taxon>Monodelphis</taxon>
    </lineage>
</organism>
<feature type="compositionally biased region" description="Basic and acidic residues" evidence="33">
    <location>
        <begin position="342"/>
        <end position="365"/>
    </location>
</feature>
<dbReference type="eggNOG" id="KOG0593">
    <property type="taxonomic scope" value="Eukaryota"/>
</dbReference>
<comment type="catalytic activity">
    <reaction evidence="1">
        <text>S-ubiquitinyl-[E2 ubiquitin-conjugating enzyme]-L-cysteine + [acceptor protein]-L-lysine = [E2 ubiquitin-conjugating enzyme]-L-cysteine + N(6)-ubiquitinyl-[acceptor protein]-L-lysine.</text>
        <dbReference type="EC" id="2.3.2.27"/>
    </reaction>
</comment>
<proteinExistence type="inferred from homology"/>
<dbReference type="InterPro" id="IPR037275">
    <property type="entry name" value="Znf_CTCHY_sf"/>
</dbReference>
<evidence type="ECO:0000256" key="24">
    <source>
        <dbReference type="ARBA" id="ARBA00064787"/>
    </source>
</evidence>
<dbReference type="GO" id="GO:0005737">
    <property type="term" value="C:cytoplasm"/>
    <property type="evidence" value="ECO:0007669"/>
    <property type="project" value="UniProtKB-SubCell"/>
</dbReference>
<evidence type="ECO:0000256" key="10">
    <source>
        <dbReference type="ARBA" id="ARBA00022679"/>
    </source>
</evidence>
<feature type="compositionally biased region" description="Basic and acidic residues" evidence="33">
    <location>
        <begin position="324"/>
        <end position="334"/>
    </location>
</feature>
<dbReference type="SUPFAM" id="SSF161219">
    <property type="entry name" value="CHY zinc finger-like"/>
    <property type="match status" value="1"/>
</dbReference>
<dbReference type="CDD" id="cd16464">
    <property type="entry name" value="RING-H2_Pirh2-like"/>
    <property type="match status" value="1"/>
</dbReference>
<dbReference type="InterPro" id="IPR011009">
    <property type="entry name" value="Kinase-like_dom_sf"/>
</dbReference>
<dbReference type="PROSITE" id="PS51270">
    <property type="entry name" value="ZF_CTCHY"/>
    <property type="match status" value="1"/>
</dbReference>
<feature type="domain" description="CTCHY-type" evidence="37">
    <location>
        <begin position="521"/>
        <end position="583"/>
    </location>
</feature>
<evidence type="ECO:0000256" key="32">
    <source>
        <dbReference type="PROSITE-ProRule" id="PRU10141"/>
    </source>
</evidence>
<evidence type="ECO:0000256" key="29">
    <source>
        <dbReference type="ARBA" id="ARBA00084070"/>
    </source>
</evidence>
<dbReference type="Gene3D" id="3.30.40.10">
    <property type="entry name" value="Zinc/RING finger domain, C3HC4 (zinc finger)"/>
    <property type="match status" value="1"/>
</dbReference>
<evidence type="ECO:0000256" key="14">
    <source>
        <dbReference type="ARBA" id="ARBA00022777"/>
    </source>
</evidence>
<reference evidence="38" key="3">
    <citation type="submission" date="2025-09" db="UniProtKB">
        <authorList>
            <consortium name="Ensembl"/>
        </authorList>
    </citation>
    <scope>IDENTIFICATION</scope>
</reference>
<dbReference type="SMART" id="SM00220">
    <property type="entry name" value="S_TKc"/>
    <property type="match status" value="1"/>
</dbReference>
<evidence type="ECO:0000256" key="30">
    <source>
        <dbReference type="ARBA" id="ARBA00084086"/>
    </source>
</evidence>
<comment type="pathway">
    <text evidence="4">Protein modification; protein ubiquitination.</text>
</comment>
<comment type="subunit">
    <text evidence="24">Monomer and homodimer. Interacts with AR, MDM2, KAT5, PLAG1, PLAGL2, COPE, UBE2D2 and GORAB/NTKLBP1.</text>
</comment>
<dbReference type="InterPro" id="IPR017921">
    <property type="entry name" value="Znf_CTCHY"/>
</dbReference>
<dbReference type="InParanoid" id="F6ZIW9"/>
<dbReference type="Proteomes" id="UP000002280">
    <property type="component" value="Chromosome 5"/>
</dbReference>
<feature type="domain" description="Protein kinase" evidence="34">
    <location>
        <begin position="4"/>
        <end position="287"/>
    </location>
</feature>
<dbReference type="InterPro" id="IPR017441">
    <property type="entry name" value="Protein_kinase_ATP_BS"/>
</dbReference>
<sequence length="700" mass="79488">MEKYERLGLVGEGSYGAVMKCRNKANGRIVAVKKFLESEDDKTIKKIATREIKLLKQLRHENLVNLLEVCKKKKRWYLVFEFVDHTMLDDLDLFPQGLEYQRVQKYLYQIIKGIEFCHNHNIIHRDIKPENILISRSGVVKLCDFGFARMLGAPGEVYTDYVATRWYRAPELLVGDIKYGKAVDIWAIGCLLIEMFMGQPLFPGDSDIDQLYHIVKCLGNLIPRHQELFYQNPLFASVKLPEVEEQESLESHCPKLSAVVIDMAKKCLQIDPDKRPFCDELLNHDFFNQDGFVERFSKELKLNIQKDARKFSSSKISKNRKKGKDNSSGEERKTLVIQDVNTDPKARDSKVIKAKAPKTDSEKIKKPSRASNPGCLPNSGMSQVRMIPPATFGVPGNSSVDCTKRPGTGIPPIVHNISGTASSISSGVGTIPGGHTYRVDDKAKKNHVPFVRLGKHDPATSLNANLTTLAPCCDKFYICRLCHDNNEDHPLDRFKVKEVQCTKCGKIQNAQQICEECSTVFGEYYCNICHLFDKDKKQYHCEKCGICRIGPKEDFFHCLKCNLCLSLSLQGHHKCIENVSRQNCPICLEDIHTSRVVAHVLPCGHLLHRTCYEEMLKEGYRCPLCMHSALDMTRYWRQLDNEVAQTPMPTEYQNMTVEILCNDCSARSTVQFHILGMKCKSCESYNTAQDGGCGIPLEQQ</sequence>
<dbReference type="SUPFAM" id="SSF161245">
    <property type="entry name" value="Zinc hairpin stack"/>
    <property type="match status" value="1"/>
</dbReference>
<dbReference type="HOGENOM" id="CLU_000288_136_0_1"/>
<feature type="domain" description="CHY-type" evidence="36">
    <location>
        <begin position="447"/>
        <end position="519"/>
    </location>
</feature>
<dbReference type="InterPro" id="IPR008913">
    <property type="entry name" value="Znf_CHY"/>
</dbReference>
<dbReference type="Ensembl" id="ENSMODT00000024397.4">
    <property type="protein sequence ID" value="ENSMODP00000023973.4"/>
    <property type="gene ID" value="ENSMODG00000019201.4"/>
</dbReference>
<evidence type="ECO:0000256" key="1">
    <source>
        <dbReference type="ARBA" id="ARBA00000900"/>
    </source>
</evidence>
<feature type="binding site" evidence="32">
    <location>
        <position position="34"/>
    </location>
    <ligand>
        <name>ATP</name>
        <dbReference type="ChEBI" id="CHEBI:30616"/>
    </ligand>
</feature>
<keyword evidence="8" id="KW-0963">Cytoplasm</keyword>